<dbReference type="Gene3D" id="1.20.1720.10">
    <property type="entry name" value="Multidrug resistance protein D"/>
    <property type="match status" value="1"/>
</dbReference>
<comment type="caution">
    <text evidence="8">The sequence shown here is derived from an EMBL/GenBank/DDBJ whole genome shotgun (WGS) entry which is preliminary data.</text>
</comment>
<name>A0A1E8PUG1_9BURK</name>
<accession>A0A1E8PUG1</accession>
<feature type="transmembrane region" description="Helical" evidence="6">
    <location>
        <begin position="46"/>
        <end position="65"/>
    </location>
</feature>
<feature type="transmembrane region" description="Helical" evidence="6">
    <location>
        <begin position="301"/>
        <end position="321"/>
    </location>
</feature>
<evidence type="ECO:0000256" key="6">
    <source>
        <dbReference type="SAM" id="Phobius"/>
    </source>
</evidence>
<dbReference type="InterPro" id="IPR050189">
    <property type="entry name" value="MFS_Efflux_Transporters"/>
</dbReference>
<dbReference type="Pfam" id="PF07690">
    <property type="entry name" value="MFS_1"/>
    <property type="match status" value="1"/>
</dbReference>
<feature type="transmembrane region" description="Helical" evidence="6">
    <location>
        <begin position="7"/>
        <end position="26"/>
    </location>
</feature>
<evidence type="ECO:0000313" key="8">
    <source>
        <dbReference type="EMBL" id="OFJ49801.1"/>
    </source>
</evidence>
<dbReference type="InterPro" id="IPR020846">
    <property type="entry name" value="MFS_dom"/>
</dbReference>
<evidence type="ECO:0000313" key="9">
    <source>
        <dbReference type="Proteomes" id="UP000092634"/>
    </source>
</evidence>
<feature type="transmembrane region" description="Helical" evidence="6">
    <location>
        <begin position="278"/>
        <end position="295"/>
    </location>
</feature>
<feature type="transmembrane region" description="Helical" evidence="6">
    <location>
        <begin position="245"/>
        <end position="266"/>
    </location>
</feature>
<organism evidence="8 9">
    <name type="scientific">Janthinobacterium lividum</name>
    <dbReference type="NCBI Taxonomy" id="29581"/>
    <lineage>
        <taxon>Bacteria</taxon>
        <taxon>Pseudomonadati</taxon>
        <taxon>Pseudomonadota</taxon>
        <taxon>Betaproteobacteria</taxon>
        <taxon>Burkholderiales</taxon>
        <taxon>Oxalobacteraceae</taxon>
        <taxon>Janthinobacterium</taxon>
    </lineage>
</organism>
<dbReference type="PANTHER" id="PTHR43124:SF3">
    <property type="entry name" value="CHLORAMPHENICOL EFFLUX PUMP RV0191"/>
    <property type="match status" value="1"/>
</dbReference>
<gene>
    <name evidence="8" type="ORF">BA896_013965</name>
</gene>
<keyword evidence="2" id="KW-1003">Cell membrane</keyword>
<keyword evidence="5 6" id="KW-0472">Membrane</keyword>
<keyword evidence="4 6" id="KW-1133">Transmembrane helix</keyword>
<feature type="domain" description="Major facilitator superfamily (MFS) profile" evidence="7">
    <location>
        <begin position="5"/>
        <end position="391"/>
    </location>
</feature>
<keyword evidence="3 6" id="KW-0812">Transmembrane</keyword>
<feature type="transmembrane region" description="Helical" evidence="6">
    <location>
        <begin position="134"/>
        <end position="156"/>
    </location>
</feature>
<dbReference type="SUPFAM" id="SSF103473">
    <property type="entry name" value="MFS general substrate transporter"/>
    <property type="match status" value="1"/>
</dbReference>
<evidence type="ECO:0000259" key="7">
    <source>
        <dbReference type="PROSITE" id="PS50850"/>
    </source>
</evidence>
<reference evidence="8 9" key="1">
    <citation type="submission" date="2016-10" db="EMBL/GenBank/DDBJ databases">
        <title>Updated version of Genome Assembly of Janthinobacterium lividum ERGS5:01.</title>
        <authorList>
            <person name="Kumar R."/>
            <person name="Acharya V."/>
            <person name="Singh D."/>
        </authorList>
    </citation>
    <scope>NUCLEOTIDE SEQUENCE [LARGE SCALE GENOMIC DNA]</scope>
    <source>
        <strain evidence="8 9">ERGS5:01</strain>
    </source>
</reference>
<dbReference type="Proteomes" id="UP000092634">
    <property type="component" value="Unassembled WGS sequence"/>
</dbReference>
<feature type="transmembrane region" description="Helical" evidence="6">
    <location>
        <begin position="77"/>
        <end position="96"/>
    </location>
</feature>
<sequence>MFIKSKQLLWFFAFFLVFELNIYLSNDMIMPAMLGIVDEFQAEKKFVPLSLSLYLLGGSSLQIFLGPWADIIGKRKLVLTGNTLFLLATLAVPFATSIEQFLALRFIQGMGCCFIFIGYAMIHELFDDMAAVKLSSILSSTTILAPLAGPILGSAIISQLDWRYVFFLSALLALLSLLGLFKSMPRTAPTRPQLDVRAVVRSYVAIFSNARFMFGMFTAGLATVPLTAWIGFSPIFVLQEMGASYATYIALQCVILSGFVLSSIAIQRLRQDFPLVHLLRLGGLIAAAGMLGAGAGRHHVAVFAACMFVYSIGFGLFNGALIRSAITASKEAMTLTTAAMSLLYCIYLSAWLQLYNLLCQRFGYTLETYALLNIPVIVAISACLLLFARAMAARRSGTVQLARH</sequence>
<protein>
    <submittedName>
        <fullName evidence="8">MFS transporter</fullName>
    </submittedName>
</protein>
<dbReference type="InterPro" id="IPR036259">
    <property type="entry name" value="MFS_trans_sf"/>
</dbReference>
<dbReference type="PANTHER" id="PTHR43124">
    <property type="entry name" value="PURINE EFFLUX PUMP PBUE"/>
    <property type="match status" value="1"/>
</dbReference>
<feature type="transmembrane region" description="Helical" evidence="6">
    <location>
        <begin position="102"/>
        <end position="122"/>
    </location>
</feature>
<feature type="transmembrane region" description="Helical" evidence="6">
    <location>
        <begin position="333"/>
        <end position="354"/>
    </location>
</feature>
<evidence type="ECO:0000256" key="1">
    <source>
        <dbReference type="ARBA" id="ARBA00004651"/>
    </source>
</evidence>
<dbReference type="PROSITE" id="PS50850">
    <property type="entry name" value="MFS"/>
    <property type="match status" value="1"/>
</dbReference>
<dbReference type="GO" id="GO:0022857">
    <property type="term" value="F:transmembrane transporter activity"/>
    <property type="evidence" value="ECO:0007669"/>
    <property type="project" value="InterPro"/>
</dbReference>
<comment type="subcellular location">
    <subcellularLocation>
        <location evidence="1">Cell membrane</location>
        <topology evidence="1">Multi-pass membrane protein</topology>
    </subcellularLocation>
</comment>
<dbReference type="InterPro" id="IPR011701">
    <property type="entry name" value="MFS"/>
</dbReference>
<feature type="transmembrane region" description="Helical" evidence="6">
    <location>
        <begin position="162"/>
        <end position="181"/>
    </location>
</feature>
<evidence type="ECO:0000256" key="4">
    <source>
        <dbReference type="ARBA" id="ARBA00022989"/>
    </source>
</evidence>
<dbReference type="EMBL" id="MAQB02000001">
    <property type="protein sequence ID" value="OFJ49801.1"/>
    <property type="molecule type" value="Genomic_DNA"/>
</dbReference>
<feature type="transmembrane region" description="Helical" evidence="6">
    <location>
        <begin position="369"/>
        <end position="388"/>
    </location>
</feature>
<dbReference type="AlphaFoldDB" id="A0A1E8PUG1"/>
<feature type="transmembrane region" description="Helical" evidence="6">
    <location>
        <begin position="212"/>
        <end position="239"/>
    </location>
</feature>
<proteinExistence type="predicted"/>
<evidence type="ECO:0000256" key="5">
    <source>
        <dbReference type="ARBA" id="ARBA00023136"/>
    </source>
</evidence>
<evidence type="ECO:0000256" key="3">
    <source>
        <dbReference type="ARBA" id="ARBA00022692"/>
    </source>
</evidence>
<dbReference type="GO" id="GO:0005886">
    <property type="term" value="C:plasma membrane"/>
    <property type="evidence" value="ECO:0007669"/>
    <property type="project" value="UniProtKB-SubCell"/>
</dbReference>
<evidence type="ECO:0000256" key="2">
    <source>
        <dbReference type="ARBA" id="ARBA00022475"/>
    </source>
</evidence>